<proteinExistence type="predicted"/>
<evidence type="ECO:0000313" key="1">
    <source>
        <dbReference type="EMBL" id="ARJ56288.1"/>
    </source>
</evidence>
<accession>A0A1W6BW24</accession>
<dbReference type="OrthoDB" id="5353816at2"/>
<evidence type="ECO:0000313" key="2">
    <source>
        <dbReference type="Proteomes" id="UP000192902"/>
    </source>
</evidence>
<reference evidence="1 2" key="1">
    <citation type="submission" date="2017-04" db="EMBL/GenBank/DDBJ databases">
        <title>Complete genome sequence of the Campylobacter cuniculorum type strain LMG24588.</title>
        <authorList>
            <person name="Miller W.G."/>
            <person name="Yee E."/>
            <person name="Revez J."/>
            <person name="Bono J.L."/>
            <person name="Rossi M."/>
        </authorList>
    </citation>
    <scope>NUCLEOTIDE SEQUENCE [LARGE SCALE GENOMIC DNA]</scope>
    <source>
        <strain evidence="1 2">LMG 24588</strain>
    </source>
</reference>
<gene>
    <name evidence="1" type="ORF">CCUN_0666</name>
</gene>
<dbReference type="RefSeq" id="WP_027306257.1">
    <property type="nucleotide sequence ID" value="NZ_CP020867.1"/>
</dbReference>
<dbReference type="AlphaFoldDB" id="A0A1W6BW24"/>
<protein>
    <recommendedName>
        <fullName evidence="3">Inverse autotransporter beta-domain domain-containing protein</fullName>
    </recommendedName>
</protein>
<sequence length="220" mass="26006">MRTIFCIIFILLCLNANDFEKMLKNQSEQNSEKEYNNEFGKTLLKSDPNANNLSIDNLTPLYENKSNFLFFQKQSTLNNNNQEYQSALIYHYKKDNFSLGFHSSINGKNFNPNLRSELIYKDYFKAYTQYTQNDENDLQQSLGFMVLNLNFDLSKDNQGENYGFSYKPYGNAFSINLNHKNFNENIDSNSVLFGFDFNFNENFSKQLFRKDIQNNYDFLQ</sequence>
<dbReference type="KEGG" id="ccun:CCUN_0666"/>
<dbReference type="eggNOG" id="ENOG5031859">
    <property type="taxonomic scope" value="Bacteria"/>
</dbReference>
<dbReference type="EMBL" id="CP020867">
    <property type="protein sequence ID" value="ARJ56288.1"/>
    <property type="molecule type" value="Genomic_DNA"/>
</dbReference>
<name>A0A1W6BW24_9BACT</name>
<dbReference type="Proteomes" id="UP000192902">
    <property type="component" value="Chromosome"/>
</dbReference>
<evidence type="ECO:0008006" key="3">
    <source>
        <dbReference type="Google" id="ProtNLM"/>
    </source>
</evidence>
<organism evidence="1 2">
    <name type="scientific">Campylobacter cuniculorum DSM 23162 = LMG 24588</name>
    <dbReference type="NCBI Taxonomy" id="1121267"/>
    <lineage>
        <taxon>Bacteria</taxon>
        <taxon>Pseudomonadati</taxon>
        <taxon>Campylobacterota</taxon>
        <taxon>Epsilonproteobacteria</taxon>
        <taxon>Campylobacterales</taxon>
        <taxon>Campylobacteraceae</taxon>
        <taxon>Campylobacter</taxon>
    </lineage>
</organism>